<dbReference type="GO" id="GO:0005524">
    <property type="term" value="F:ATP binding"/>
    <property type="evidence" value="ECO:0007669"/>
    <property type="project" value="TreeGrafter"/>
</dbReference>
<comment type="caution">
    <text evidence="7">The sequence shown here is derived from an EMBL/GenBank/DDBJ whole genome shotgun (WGS) entry which is preliminary data.</text>
</comment>
<dbReference type="SUPFAM" id="SSF53686">
    <property type="entry name" value="Tryptophan synthase beta subunit-like PLP-dependent enzymes"/>
    <property type="match status" value="1"/>
</dbReference>
<feature type="region of interest" description="Disordered" evidence="5">
    <location>
        <begin position="42"/>
        <end position="70"/>
    </location>
</feature>
<comment type="similarity">
    <text evidence="2">Belongs to the serine/threonine dehydratase family.</text>
</comment>
<keyword evidence="3" id="KW-0663">Pyridoxal phosphate</keyword>
<dbReference type="GO" id="GO:0030378">
    <property type="term" value="F:serine racemase activity"/>
    <property type="evidence" value="ECO:0007669"/>
    <property type="project" value="TreeGrafter"/>
</dbReference>
<dbReference type="PANTHER" id="PTHR43050">
    <property type="entry name" value="SERINE / THREONINE RACEMASE FAMILY MEMBER"/>
    <property type="match status" value="1"/>
</dbReference>
<dbReference type="GO" id="GO:0030170">
    <property type="term" value="F:pyridoxal phosphate binding"/>
    <property type="evidence" value="ECO:0007669"/>
    <property type="project" value="TreeGrafter"/>
</dbReference>
<gene>
    <name evidence="7" type="ORF">D0868_01319</name>
</gene>
<dbReference type="GO" id="GO:0018114">
    <property type="term" value="F:threonine racemase activity"/>
    <property type="evidence" value="ECO:0007669"/>
    <property type="project" value="TreeGrafter"/>
</dbReference>
<organism evidence="7 8">
    <name type="scientific">Hortaea werneckii</name>
    <name type="common">Black yeast</name>
    <name type="synonym">Cladosporium werneckii</name>
    <dbReference type="NCBI Taxonomy" id="91943"/>
    <lineage>
        <taxon>Eukaryota</taxon>
        <taxon>Fungi</taxon>
        <taxon>Dikarya</taxon>
        <taxon>Ascomycota</taxon>
        <taxon>Pezizomycotina</taxon>
        <taxon>Dothideomycetes</taxon>
        <taxon>Dothideomycetidae</taxon>
        <taxon>Mycosphaerellales</taxon>
        <taxon>Teratosphaeriaceae</taxon>
        <taxon>Hortaea</taxon>
    </lineage>
</organism>
<accession>A0A3M6ZHK1</accession>
<dbReference type="GO" id="GO:0008721">
    <property type="term" value="F:D-serine ammonia-lyase activity"/>
    <property type="evidence" value="ECO:0007669"/>
    <property type="project" value="TreeGrafter"/>
</dbReference>
<dbReference type="Pfam" id="PF00291">
    <property type="entry name" value="PALP"/>
    <property type="match status" value="1"/>
</dbReference>
<evidence type="ECO:0000256" key="1">
    <source>
        <dbReference type="ARBA" id="ARBA00001933"/>
    </source>
</evidence>
<proteinExistence type="inferred from homology"/>
<feature type="domain" description="Tryptophan synthase beta chain-like PALP" evidence="6">
    <location>
        <begin position="78"/>
        <end position="388"/>
    </location>
</feature>
<evidence type="ECO:0000256" key="2">
    <source>
        <dbReference type="ARBA" id="ARBA00010869"/>
    </source>
</evidence>
<evidence type="ECO:0000259" key="6">
    <source>
        <dbReference type="Pfam" id="PF00291"/>
    </source>
</evidence>
<dbReference type="CDD" id="cd01562">
    <property type="entry name" value="Thr-dehyd"/>
    <property type="match status" value="1"/>
</dbReference>
<evidence type="ECO:0000313" key="7">
    <source>
        <dbReference type="EMBL" id="RMY14700.1"/>
    </source>
</evidence>
<dbReference type="InterPro" id="IPR036052">
    <property type="entry name" value="TrpB-like_PALP_sf"/>
</dbReference>
<evidence type="ECO:0000313" key="8">
    <source>
        <dbReference type="Proteomes" id="UP000282582"/>
    </source>
</evidence>
<dbReference type="FunFam" id="3.40.50.1100:FF:000005">
    <property type="entry name" value="Threonine dehydratase catabolic"/>
    <property type="match status" value="1"/>
</dbReference>
<name>A0A3M6ZHK1_HORWE</name>
<evidence type="ECO:0000256" key="4">
    <source>
        <dbReference type="ARBA" id="ARBA00023239"/>
    </source>
</evidence>
<evidence type="ECO:0000256" key="3">
    <source>
        <dbReference type="ARBA" id="ARBA00022898"/>
    </source>
</evidence>
<dbReference type="InterPro" id="IPR001926">
    <property type="entry name" value="TrpB-like_PALP"/>
</dbReference>
<dbReference type="PANTHER" id="PTHR43050:SF1">
    <property type="entry name" value="SERINE RACEMASE"/>
    <property type="match status" value="1"/>
</dbReference>
<dbReference type="AlphaFoldDB" id="A0A3M6ZHK1"/>
<dbReference type="EMBL" id="QWIK01000058">
    <property type="protein sequence ID" value="RMY14700.1"/>
    <property type="molecule type" value="Genomic_DNA"/>
</dbReference>
<dbReference type="GO" id="GO:0003941">
    <property type="term" value="F:L-serine ammonia-lyase activity"/>
    <property type="evidence" value="ECO:0007669"/>
    <property type="project" value="TreeGrafter"/>
</dbReference>
<dbReference type="GO" id="GO:0000287">
    <property type="term" value="F:magnesium ion binding"/>
    <property type="evidence" value="ECO:0007669"/>
    <property type="project" value="TreeGrafter"/>
</dbReference>
<comment type="cofactor">
    <cofactor evidence="1">
        <name>pyridoxal 5'-phosphate</name>
        <dbReference type="ChEBI" id="CHEBI:597326"/>
    </cofactor>
</comment>
<feature type="compositionally biased region" description="Polar residues" evidence="5">
    <location>
        <begin position="42"/>
        <end position="58"/>
    </location>
</feature>
<protein>
    <recommendedName>
        <fullName evidence="6">Tryptophan synthase beta chain-like PALP domain-containing protein</fullName>
    </recommendedName>
</protein>
<evidence type="ECO:0000256" key="5">
    <source>
        <dbReference type="SAM" id="MobiDB-lite"/>
    </source>
</evidence>
<sequence length="547" mass="57065">MADHSTCPPLTRQSVQAAHKRIEPYIHRTPVVTCSTLDRLASTPQAQRCPSTGPNTASEPAPHGPTKDNSTIASYTAKPTVRLFFKSENQQKIGAFKARGAFHALGCLIEENGIDSVRTRGVVTHSSGNHAQALAFAAKTFAVPAHIVMPTISTPSKIAGTKSHGAEVVFSGSTSEEREKVTQGIIDRTGATLIPPYDHPDIILGAGTQALELEEQAMEILQTSSTLAGTGKGSSQKKKEKKGLDAVIAPIGGGGMLSGICTALHGTGIRVYGAEPSFEGANDAERGLAQNSRIEKVKTLTIADGLRTPVGEIPWSIISDKEKLAGIYSVSEDQIKAAMRLALERMKVFIEPSAAVGLAVMLYHEGFREMVEREGGEEGWNVGVILSGGNTTMEAIGKLFAKPERVEERAKGVVGLFGGEDGGDADAFPGIFFPGVGGAAADDDVGAEPLDGQGFEAVGLVGSLGGKTAVEVREGGFRGDLEAHDVGEVVGGFGAVELFAAVYAAEAVHGAFVDEGDGFAEEGREGGVDFGAVFPGVGFLFPDFHLG</sequence>
<dbReference type="Gene3D" id="3.40.50.1100">
    <property type="match status" value="2"/>
</dbReference>
<keyword evidence="4" id="KW-0456">Lyase</keyword>
<dbReference type="Proteomes" id="UP000282582">
    <property type="component" value="Unassembled WGS sequence"/>
</dbReference>
<reference evidence="7 8" key="1">
    <citation type="journal article" date="2018" name="BMC Genomics">
        <title>Genomic evidence for intraspecific hybridization in a clonal and extremely halotolerant yeast.</title>
        <authorList>
            <person name="Gostincar C."/>
            <person name="Stajich J.E."/>
            <person name="Zupancic J."/>
            <person name="Zalar P."/>
            <person name="Gunde-Cimerman N."/>
        </authorList>
    </citation>
    <scope>NUCLEOTIDE SEQUENCE [LARGE SCALE GENOMIC DNA]</scope>
    <source>
        <strain evidence="7 8">EXF-6654</strain>
    </source>
</reference>